<dbReference type="EMBL" id="JADGIZ020000014">
    <property type="protein sequence ID" value="KAL2916901.1"/>
    <property type="molecule type" value="Genomic_DNA"/>
</dbReference>
<feature type="region of interest" description="Disordered" evidence="2">
    <location>
        <begin position="167"/>
        <end position="212"/>
    </location>
</feature>
<dbReference type="Pfam" id="PF01135">
    <property type="entry name" value="PCMT"/>
    <property type="match status" value="1"/>
</dbReference>
<evidence type="ECO:0000313" key="5">
    <source>
        <dbReference type="Proteomes" id="UP001527925"/>
    </source>
</evidence>
<protein>
    <recommendedName>
        <fullName evidence="3">AB hydrolase-1 domain-containing protein</fullName>
    </recommendedName>
</protein>
<dbReference type="InterPro" id="IPR000073">
    <property type="entry name" value="AB_hydrolase_1"/>
</dbReference>
<dbReference type="CDD" id="cd02440">
    <property type="entry name" value="AdoMet_MTases"/>
    <property type="match status" value="1"/>
</dbReference>
<evidence type="ECO:0000313" key="4">
    <source>
        <dbReference type="EMBL" id="KAL2916901.1"/>
    </source>
</evidence>
<dbReference type="Gene3D" id="3.40.50.150">
    <property type="entry name" value="Vaccinia Virus protein VP39"/>
    <property type="match status" value="1"/>
</dbReference>
<dbReference type="Proteomes" id="UP001527925">
    <property type="component" value="Unassembled WGS sequence"/>
</dbReference>
<dbReference type="InterPro" id="IPR029063">
    <property type="entry name" value="SAM-dependent_MTases_sf"/>
</dbReference>
<reference evidence="4 5" key="1">
    <citation type="submission" date="2023-09" db="EMBL/GenBank/DDBJ databases">
        <title>Pangenome analysis of Batrachochytrium dendrobatidis and related Chytrids.</title>
        <authorList>
            <person name="Yacoub M.N."/>
            <person name="Stajich J.E."/>
            <person name="James T.Y."/>
        </authorList>
    </citation>
    <scope>NUCLEOTIDE SEQUENCE [LARGE SCALE GENOMIC DNA]</scope>
    <source>
        <strain evidence="4 5">JEL0888</strain>
    </source>
</reference>
<evidence type="ECO:0000256" key="2">
    <source>
        <dbReference type="SAM" id="MobiDB-lite"/>
    </source>
</evidence>
<sequence>MDPADLPPWFGRFLADSGIDTAEYSAHCPEAAARHKALAESIGAELGAELVPVPWLAPDFWSLPRGVRIATAPSFRRGLFQGMDAASGLAVRALDLGPDDQVLEICCAPGTKLSCMLDQIGSSGVGTATGVDSSEERLAVARSLVRKHGHDRVRLFLGDGTDFDIGPPSRLGPRLIGPARGEPQSALGKRTHDQIQDSGDGQHDAPQAPAARPRIRLFHSTKLLRFDPRLRDSSRKYDKVLVDAECTTDASIAHVRNSAEWKGWDGLRIRSAVAAFPRLSVEGILVPRATADTRLFGWRPTSAVKAYEAEHALLSQTLNVRQVSGAVISGSHRPTPAPAAAAAQAADPAKPSADLGHVEVGKGQFINTLVLEQVWRRPQPAGTGLAAAVRGIGETTLRFLARMAEAAGWHHGRADEPVHNLVVAHGYGAGLGFFYRNFPALASVPGYRVFAIDWLGMGASSRPEFPSVRRGQSKEDAVRQTEDFFVDSLEAWRQRMGLESMVLVGHSMGGYLSTAYALKHPDRVEKLLLVSPVGVPKAPSKEVLARRYRSFGYRLAGSIWEMNITPMSIVRSMGPWGPNMVKLYTSRRFAHMDQSEVASIDNYIYHISAQRGSGEFALAHLLAPGAWAYSPLHDRLKQLRMPVTFIYGDHDWMDYTHAMRAVHEMNNQRRVSLLLGAGHHLYFDNPTGFDNALIAEMLPAKIGPFSVPDVEYRYLID</sequence>
<feature type="compositionally biased region" description="Basic and acidic residues" evidence="2">
    <location>
        <begin position="190"/>
        <end position="203"/>
    </location>
</feature>
<accession>A0ABR4NBJ0</accession>
<dbReference type="PANTHER" id="PTHR42886:SF29">
    <property type="entry name" value="PUMMELIG, ISOFORM A"/>
    <property type="match status" value="1"/>
</dbReference>
<dbReference type="Pfam" id="PF00561">
    <property type="entry name" value="Abhydrolase_1"/>
    <property type="match status" value="1"/>
</dbReference>
<dbReference type="Gene3D" id="3.40.50.1820">
    <property type="entry name" value="alpha/beta hydrolase"/>
    <property type="match status" value="1"/>
</dbReference>
<dbReference type="InterPro" id="IPR029058">
    <property type="entry name" value="AB_hydrolase_fold"/>
</dbReference>
<name>A0ABR4NBJ0_9FUNG</name>
<evidence type="ECO:0000259" key="3">
    <source>
        <dbReference type="Pfam" id="PF00561"/>
    </source>
</evidence>
<dbReference type="SUPFAM" id="SSF53335">
    <property type="entry name" value="S-adenosyl-L-methionine-dependent methyltransferases"/>
    <property type="match status" value="1"/>
</dbReference>
<dbReference type="SUPFAM" id="SSF53474">
    <property type="entry name" value="alpha/beta-Hydrolases"/>
    <property type="match status" value="1"/>
</dbReference>
<evidence type="ECO:0000256" key="1">
    <source>
        <dbReference type="ARBA" id="ARBA00038097"/>
    </source>
</evidence>
<feature type="domain" description="AB hydrolase-1" evidence="3">
    <location>
        <begin position="421"/>
        <end position="546"/>
    </location>
</feature>
<organism evidence="4 5">
    <name type="scientific">Polyrhizophydium stewartii</name>
    <dbReference type="NCBI Taxonomy" id="2732419"/>
    <lineage>
        <taxon>Eukaryota</taxon>
        <taxon>Fungi</taxon>
        <taxon>Fungi incertae sedis</taxon>
        <taxon>Chytridiomycota</taxon>
        <taxon>Chytridiomycota incertae sedis</taxon>
        <taxon>Chytridiomycetes</taxon>
        <taxon>Rhizophydiales</taxon>
        <taxon>Rhizophydiales incertae sedis</taxon>
        <taxon>Polyrhizophydium</taxon>
    </lineage>
</organism>
<proteinExistence type="inferred from homology"/>
<comment type="similarity">
    <text evidence="1">Belongs to the peptidase S33 family. ABHD4/ABHD5 subfamily.</text>
</comment>
<comment type="caution">
    <text evidence="4">The sequence shown here is derived from an EMBL/GenBank/DDBJ whole genome shotgun (WGS) entry which is preliminary data.</text>
</comment>
<dbReference type="PRINTS" id="PR02010">
    <property type="entry name" value="RCMT9"/>
</dbReference>
<dbReference type="PANTHER" id="PTHR42886">
    <property type="entry name" value="RE40534P-RELATED"/>
    <property type="match status" value="1"/>
</dbReference>
<gene>
    <name evidence="4" type="ORF">HK105_203680</name>
</gene>
<keyword evidence="5" id="KW-1185">Reference proteome</keyword>
<dbReference type="InterPro" id="IPR023269">
    <property type="entry name" value="RCMT_subfamily_9"/>
</dbReference>